<dbReference type="STRING" id="670155.SAMN04488001_0817"/>
<dbReference type="RefSeq" id="WP_089944801.1">
    <property type="nucleotide sequence ID" value="NZ_FNOI01000001.1"/>
</dbReference>
<dbReference type="SUPFAM" id="SSF52799">
    <property type="entry name" value="(Phosphotyrosine protein) phosphatases II"/>
    <property type="match status" value="1"/>
</dbReference>
<dbReference type="Pfam" id="PF04273">
    <property type="entry name" value="BLH_phosphatase"/>
    <property type="match status" value="1"/>
</dbReference>
<evidence type="ECO:0000313" key="3">
    <source>
        <dbReference type="Proteomes" id="UP000199441"/>
    </source>
</evidence>
<dbReference type="Gene3D" id="3.90.190.10">
    <property type="entry name" value="Protein tyrosine phosphatase superfamily"/>
    <property type="match status" value="1"/>
</dbReference>
<name>A0A1H2SHK7_9RHOB</name>
<dbReference type="EMBL" id="FNOI01000001">
    <property type="protein sequence ID" value="SDW31100.1"/>
    <property type="molecule type" value="Genomic_DNA"/>
</dbReference>
<protein>
    <submittedName>
        <fullName evidence="2">TIGR01244 family protein</fullName>
    </submittedName>
</protein>
<evidence type="ECO:0000313" key="2">
    <source>
        <dbReference type="EMBL" id="SDW31100.1"/>
    </source>
</evidence>
<gene>
    <name evidence="2" type="ORF">SAMN04488001_0817</name>
</gene>
<dbReference type="GO" id="GO:0016787">
    <property type="term" value="F:hydrolase activity"/>
    <property type="evidence" value="ECO:0007669"/>
    <property type="project" value="InterPro"/>
</dbReference>
<keyword evidence="3" id="KW-1185">Reference proteome</keyword>
<dbReference type="OrthoDB" id="9805710at2"/>
<evidence type="ECO:0000259" key="1">
    <source>
        <dbReference type="Pfam" id="PF04273"/>
    </source>
</evidence>
<dbReference type="InterPro" id="IPR005939">
    <property type="entry name" value="BLH_phosphatase-like"/>
</dbReference>
<dbReference type="InterPro" id="IPR029021">
    <property type="entry name" value="Prot-tyrosine_phosphatase-like"/>
</dbReference>
<proteinExistence type="predicted"/>
<sequence>MIETKKFTPEISVCAQPSVKDIALLHTLGFKSIVCNRPDGEAIDQSLYSEIAQTCAYAGLKTAYLPVSADGPTAKDTAHMAELLKSLPPPVLAYCKNGARSEALVNAVTAKA</sequence>
<dbReference type="AlphaFoldDB" id="A0A1H2SHK7"/>
<feature type="domain" description="Beta-lactamase hydrolase-like protein phosphatase-like" evidence="1">
    <location>
        <begin position="6"/>
        <end position="105"/>
    </location>
</feature>
<accession>A0A1H2SHK7</accession>
<reference evidence="3" key="1">
    <citation type="submission" date="2016-10" db="EMBL/GenBank/DDBJ databases">
        <authorList>
            <person name="Varghese N."/>
            <person name="Submissions S."/>
        </authorList>
    </citation>
    <scope>NUCLEOTIDE SEQUENCE [LARGE SCALE GENOMIC DNA]</scope>
    <source>
        <strain evidence="3">DSM 26922</strain>
    </source>
</reference>
<organism evidence="2 3">
    <name type="scientific">Litoreibacter albidus</name>
    <dbReference type="NCBI Taxonomy" id="670155"/>
    <lineage>
        <taxon>Bacteria</taxon>
        <taxon>Pseudomonadati</taxon>
        <taxon>Pseudomonadota</taxon>
        <taxon>Alphaproteobacteria</taxon>
        <taxon>Rhodobacterales</taxon>
        <taxon>Roseobacteraceae</taxon>
        <taxon>Litoreibacter</taxon>
    </lineage>
</organism>
<dbReference type="Proteomes" id="UP000199441">
    <property type="component" value="Unassembled WGS sequence"/>
</dbReference>